<proteinExistence type="predicted"/>
<name>A0A0W0UHX0_9GAMM</name>
<evidence type="ECO:0000313" key="1">
    <source>
        <dbReference type="EMBL" id="KTD07245.1"/>
    </source>
</evidence>
<dbReference type="AlphaFoldDB" id="A0A0W0UHX0"/>
<dbReference type="EMBL" id="LYOZ01000018">
    <property type="protein sequence ID" value="OCH98005.1"/>
    <property type="molecule type" value="Genomic_DNA"/>
</dbReference>
<dbReference type="Proteomes" id="UP000093336">
    <property type="component" value="Unassembled WGS sequence"/>
</dbReference>
<dbReference type="PATRIC" id="fig|455.5.peg.1522"/>
<organism evidence="1 3">
    <name type="scientific">Legionella jamestowniensis</name>
    <dbReference type="NCBI Taxonomy" id="455"/>
    <lineage>
        <taxon>Bacteria</taxon>
        <taxon>Pseudomonadati</taxon>
        <taxon>Pseudomonadota</taxon>
        <taxon>Gammaproteobacteria</taxon>
        <taxon>Legionellales</taxon>
        <taxon>Legionellaceae</taxon>
        <taxon>Legionella</taxon>
    </lineage>
</organism>
<reference evidence="2 4" key="2">
    <citation type="submission" date="2016-05" db="EMBL/GenBank/DDBJ databases">
        <authorList>
            <person name="Prochazka B."/>
            <person name="Indra A."/>
            <person name="Hasenberger P."/>
            <person name="Blaschitz M."/>
            <person name="Wagner L."/>
            <person name="Wewalka G."/>
            <person name="Sorschag S."/>
            <person name="Schmid D."/>
            <person name="Ruppitsch W."/>
        </authorList>
    </citation>
    <scope>NUCLEOTIDE SEQUENCE [LARGE SCALE GENOMIC DNA]</scope>
    <source>
        <strain evidence="2 4">974010_12</strain>
    </source>
</reference>
<sequence length="198" mass="22555">MTRSKYPEENSKEAMKPVMQLLKQASLQDLPRELLLYLATQFLDAKDTARLSQTSKFYKANLGELARTKLAEMLDKLNAHDLSALAEDHEGLALFIVQTPHLVDKINQPLWGDASKRTQRAYSEEQYAENNCLDKTMQRYTFDIKNPLISVASKHHSVAKLLLSEDYKATELSDKTKSRIEALANFEKEGPKDSMGYE</sequence>
<dbReference type="EMBL" id="LNYG01000013">
    <property type="protein sequence ID" value="KTD07245.1"/>
    <property type="molecule type" value="Genomic_DNA"/>
</dbReference>
<evidence type="ECO:0000313" key="3">
    <source>
        <dbReference type="Proteomes" id="UP000054715"/>
    </source>
</evidence>
<dbReference type="RefSeq" id="WP_058449446.1">
    <property type="nucleotide sequence ID" value="NZ_CAAAJF010000005.1"/>
</dbReference>
<evidence type="ECO:0000313" key="2">
    <source>
        <dbReference type="EMBL" id="OCH98005.1"/>
    </source>
</evidence>
<comment type="caution">
    <text evidence="1">The sequence shown here is derived from an EMBL/GenBank/DDBJ whole genome shotgun (WGS) entry which is preliminary data.</text>
</comment>
<dbReference type="STRING" id="455.Ljam_1440"/>
<dbReference type="OrthoDB" id="9974384at2"/>
<gene>
    <name evidence="2" type="ORF">A8135_01925</name>
    <name evidence="1" type="ORF">Ljam_1440</name>
</gene>
<protein>
    <recommendedName>
        <fullName evidence="5">F-box domain-containing protein</fullName>
    </recommendedName>
</protein>
<reference evidence="1 3" key="1">
    <citation type="submission" date="2015-11" db="EMBL/GenBank/DDBJ databases">
        <title>Genomic analysis of 38 Legionella species identifies large and diverse effector repertoires.</title>
        <authorList>
            <person name="Burstein D."/>
            <person name="Amaro F."/>
            <person name="Zusman T."/>
            <person name="Lifshitz Z."/>
            <person name="Cohen O."/>
            <person name="Gilbert J.A."/>
            <person name="Pupko T."/>
            <person name="Shuman H.A."/>
            <person name="Segal G."/>
        </authorList>
    </citation>
    <scope>NUCLEOTIDE SEQUENCE [LARGE SCALE GENOMIC DNA]</scope>
    <source>
        <strain evidence="1 3">JA-26-G1-E2</strain>
    </source>
</reference>
<accession>A0A0W0UHX0</accession>
<evidence type="ECO:0000313" key="4">
    <source>
        <dbReference type="Proteomes" id="UP000093336"/>
    </source>
</evidence>
<keyword evidence="4" id="KW-1185">Reference proteome</keyword>
<dbReference type="Proteomes" id="UP000054715">
    <property type="component" value="Unassembled WGS sequence"/>
</dbReference>
<evidence type="ECO:0008006" key="5">
    <source>
        <dbReference type="Google" id="ProtNLM"/>
    </source>
</evidence>